<feature type="transmembrane region" description="Helical" evidence="22">
    <location>
        <begin position="327"/>
        <end position="350"/>
    </location>
</feature>
<keyword evidence="15" id="KW-0961">Cell wall biogenesis/degradation</keyword>
<keyword evidence="9" id="KW-0732">Signal</keyword>
<keyword evidence="13" id="KW-0325">Glycoprotein</keyword>
<feature type="compositionally biased region" description="Low complexity" evidence="21">
    <location>
        <begin position="31"/>
        <end position="48"/>
    </location>
</feature>
<keyword evidence="14" id="KW-0119">Carbohydrate metabolism</keyword>
<dbReference type="GO" id="GO:0009277">
    <property type="term" value="C:fungal-type cell wall"/>
    <property type="evidence" value="ECO:0007669"/>
    <property type="project" value="TreeGrafter"/>
</dbReference>
<keyword evidence="22" id="KW-0812">Transmembrane</keyword>
<keyword evidence="8" id="KW-0964">Secreted</keyword>
<dbReference type="PANTHER" id="PTHR16631:SF17">
    <property type="entry name" value="GLUCAN ENDO-1,3-BETA-GLUCOSIDASE BTGC"/>
    <property type="match status" value="1"/>
</dbReference>
<dbReference type="Proteomes" id="UP000635477">
    <property type="component" value="Unassembled WGS sequence"/>
</dbReference>
<evidence type="ECO:0000256" key="13">
    <source>
        <dbReference type="ARBA" id="ARBA00023180"/>
    </source>
</evidence>
<keyword evidence="6" id="KW-1003">Cell membrane</keyword>
<dbReference type="Gene3D" id="3.20.20.80">
    <property type="entry name" value="Glycosidases"/>
    <property type="match status" value="1"/>
</dbReference>
<dbReference type="GO" id="GO:0042973">
    <property type="term" value="F:glucan endo-1,3-beta-D-glucosidase activity"/>
    <property type="evidence" value="ECO:0007669"/>
    <property type="project" value="UniProtKB-EC"/>
</dbReference>
<comment type="caution">
    <text evidence="23">The sequence shown here is derived from an EMBL/GenBank/DDBJ whole genome shotgun (WGS) entry which is preliminary data.</text>
</comment>
<reference evidence="23" key="1">
    <citation type="journal article" date="2020" name="BMC Genomics">
        <title>Correction to: Identification and distribution of gene clusters required for synthesis of sphingolipid metabolism inhibitors in diverse species of the filamentous fungus Fusarium.</title>
        <authorList>
            <person name="Kim H.S."/>
            <person name="Lohmar J.M."/>
            <person name="Busman M."/>
            <person name="Brown D.W."/>
            <person name="Naumann T.A."/>
            <person name="Divon H.H."/>
            <person name="Lysoe E."/>
            <person name="Uhlig S."/>
            <person name="Proctor R.H."/>
        </authorList>
    </citation>
    <scope>NUCLEOTIDE SEQUENCE</scope>
    <source>
        <strain evidence="23">NRRL 22465</strain>
    </source>
</reference>
<keyword evidence="16" id="KW-0624">Polysaccharide degradation</keyword>
<dbReference type="FunFam" id="3.20.20.80:FF:000151">
    <property type="entry name" value="Glucan endo-1,3-beta-glucosidase btgC"/>
    <property type="match status" value="1"/>
</dbReference>
<feature type="region of interest" description="Disordered" evidence="21">
    <location>
        <begin position="1"/>
        <end position="104"/>
    </location>
</feature>
<keyword evidence="11" id="KW-0735">Signal-anchor</keyword>
<dbReference type="GO" id="GO:0000272">
    <property type="term" value="P:polysaccharide catabolic process"/>
    <property type="evidence" value="ECO:0007669"/>
    <property type="project" value="UniProtKB-KW"/>
</dbReference>
<name>A0A8H4XIV1_9HYPO</name>
<reference evidence="23" key="2">
    <citation type="submission" date="2020-05" db="EMBL/GenBank/DDBJ databases">
        <authorList>
            <person name="Kim H.-S."/>
            <person name="Proctor R.H."/>
            <person name="Brown D.W."/>
        </authorList>
    </citation>
    <scope>NUCLEOTIDE SEQUENCE</scope>
    <source>
        <strain evidence="23">NRRL 22465</strain>
    </source>
</reference>
<dbReference type="GO" id="GO:0005886">
    <property type="term" value="C:plasma membrane"/>
    <property type="evidence" value="ECO:0007669"/>
    <property type="project" value="UniProtKB-SubCell"/>
</dbReference>
<evidence type="ECO:0000256" key="15">
    <source>
        <dbReference type="ARBA" id="ARBA00023316"/>
    </source>
</evidence>
<evidence type="ECO:0000256" key="9">
    <source>
        <dbReference type="ARBA" id="ARBA00022729"/>
    </source>
</evidence>
<dbReference type="InterPro" id="IPR017853">
    <property type="entry name" value="GH"/>
</dbReference>
<dbReference type="GO" id="GO:0009986">
    <property type="term" value="C:cell surface"/>
    <property type="evidence" value="ECO:0007669"/>
    <property type="project" value="TreeGrafter"/>
</dbReference>
<evidence type="ECO:0000256" key="1">
    <source>
        <dbReference type="ARBA" id="ARBA00000382"/>
    </source>
</evidence>
<evidence type="ECO:0000256" key="18">
    <source>
        <dbReference type="ARBA" id="ARBA00042373"/>
    </source>
</evidence>
<comment type="catalytic activity">
    <reaction evidence="1">
        <text>Hydrolysis of (1-&gt;3)-beta-D-glucosidic linkages in (1-&gt;3)-beta-D-glucans.</text>
        <dbReference type="EC" id="3.2.1.39"/>
    </reaction>
</comment>
<evidence type="ECO:0000256" key="22">
    <source>
        <dbReference type="SAM" id="Phobius"/>
    </source>
</evidence>
<feature type="compositionally biased region" description="Polar residues" evidence="21">
    <location>
        <begin position="15"/>
        <end position="25"/>
    </location>
</feature>
<dbReference type="AlphaFoldDB" id="A0A8H4XIV1"/>
<evidence type="ECO:0000256" key="14">
    <source>
        <dbReference type="ARBA" id="ARBA00023277"/>
    </source>
</evidence>
<keyword evidence="22" id="KW-1133">Transmembrane helix</keyword>
<dbReference type="InterPro" id="IPR000490">
    <property type="entry name" value="Glyco_hydro_17"/>
</dbReference>
<keyword evidence="7" id="KW-0134">Cell wall</keyword>
<comment type="similarity">
    <text evidence="4 20">Belongs to the glycosyl hydrolase 17 family.</text>
</comment>
<feature type="compositionally biased region" description="Basic and acidic residues" evidence="21">
    <location>
        <begin position="305"/>
        <end position="319"/>
    </location>
</feature>
<dbReference type="EC" id="3.2.1.39" evidence="5"/>
<evidence type="ECO:0000256" key="3">
    <source>
        <dbReference type="ARBA" id="ARBA00004401"/>
    </source>
</evidence>
<evidence type="ECO:0000256" key="16">
    <source>
        <dbReference type="ARBA" id="ARBA00023326"/>
    </source>
</evidence>
<feature type="region of interest" description="Disordered" evidence="21">
    <location>
        <begin position="354"/>
        <end position="380"/>
    </location>
</feature>
<evidence type="ECO:0000256" key="11">
    <source>
        <dbReference type="ARBA" id="ARBA00022968"/>
    </source>
</evidence>
<evidence type="ECO:0000256" key="20">
    <source>
        <dbReference type="RuleBase" id="RU004335"/>
    </source>
</evidence>
<feature type="compositionally biased region" description="Basic and acidic residues" evidence="21">
    <location>
        <begin position="365"/>
        <end position="380"/>
    </location>
</feature>
<evidence type="ECO:0000256" key="7">
    <source>
        <dbReference type="ARBA" id="ARBA00022512"/>
    </source>
</evidence>
<evidence type="ECO:0000256" key="17">
    <source>
        <dbReference type="ARBA" id="ARBA00037649"/>
    </source>
</evidence>
<evidence type="ECO:0000256" key="19">
    <source>
        <dbReference type="ARBA" id="ARBA00043078"/>
    </source>
</evidence>
<dbReference type="EMBL" id="JABEYC010000573">
    <property type="protein sequence ID" value="KAF4976082.1"/>
    <property type="molecule type" value="Genomic_DNA"/>
</dbReference>
<evidence type="ECO:0000313" key="24">
    <source>
        <dbReference type="Proteomes" id="UP000635477"/>
    </source>
</evidence>
<evidence type="ECO:0000256" key="12">
    <source>
        <dbReference type="ARBA" id="ARBA00023136"/>
    </source>
</evidence>
<evidence type="ECO:0000313" key="23">
    <source>
        <dbReference type="EMBL" id="KAF4976082.1"/>
    </source>
</evidence>
<feature type="region of interest" description="Disordered" evidence="21">
    <location>
        <begin position="148"/>
        <end position="220"/>
    </location>
</feature>
<evidence type="ECO:0000256" key="6">
    <source>
        <dbReference type="ARBA" id="ARBA00022475"/>
    </source>
</evidence>
<evidence type="ECO:0000256" key="2">
    <source>
        <dbReference type="ARBA" id="ARBA00004191"/>
    </source>
</evidence>
<evidence type="ECO:0000256" key="10">
    <source>
        <dbReference type="ARBA" id="ARBA00022801"/>
    </source>
</evidence>
<evidence type="ECO:0000256" key="5">
    <source>
        <dbReference type="ARBA" id="ARBA00012780"/>
    </source>
</evidence>
<dbReference type="Pfam" id="PF00332">
    <property type="entry name" value="Glyco_hydro_17"/>
    <property type="match status" value="1"/>
</dbReference>
<evidence type="ECO:0000256" key="4">
    <source>
        <dbReference type="ARBA" id="ARBA00008773"/>
    </source>
</evidence>
<dbReference type="GO" id="GO:0005576">
    <property type="term" value="C:extracellular region"/>
    <property type="evidence" value="ECO:0007669"/>
    <property type="project" value="TreeGrafter"/>
</dbReference>
<protein>
    <recommendedName>
        <fullName evidence="5">glucan endo-1,3-beta-D-glucosidase</fullName>
        <ecNumber evidence="5">3.2.1.39</ecNumber>
    </recommendedName>
    <alternativeName>
        <fullName evidence="19">Endo-1,3-beta-glucanase btgC</fullName>
    </alternativeName>
    <alternativeName>
        <fullName evidence="18">Laminarinase btgC</fullName>
    </alternativeName>
</protein>
<organism evidence="23 24">
    <name type="scientific">Fusarium zealandicum</name>
    <dbReference type="NCBI Taxonomy" id="1053134"/>
    <lineage>
        <taxon>Eukaryota</taxon>
        <taxon>Fungi</taxon>
        <taxon>Dikarya</taxon>
        <taxon>Ascomycota</taxon>
        <taxon>Pezizomycotina</taxon>
        <taxon>Sordariomycetes</taxon>
        <taxon>Hypocreomycetidae</taxon>
        <taxon>Hypocreales</taxon>
        <taxon>Nectriaceae</taxon>
        <taxon>Fusarium</taxon>
        <taxon>Fusarium staphyleae species complex</taxon>
    </lineage>
</organism>
<comment type="function">
    <text evidence="17">Glucanases play a role in cell expansion during growth, in cell-cell fusion during mating, and in spore release during sporulation. This enzyme may be involved in beta-glucan degradation. Active on laminarin and lichenan.</text>
</comment>
<keyword evidence="10" id="KW-0378">Hydrolase</keyword>
<evidence type="ECO:0000256" key="21">
    <source>
        <dbReference type="SAM" id="MobiDB-lite"/>
    </source>
</evidence>
<comment type="subcellular location">
    <subcellularLocation>
        <location evidence="3">Cell membrane</location>
        <topology evidence="3">Single-pass type II membrane protein</topology>
    </subcellularLocation>
    <subcellularLocation>
        <location evidence="2">Secreted</location>
        <location evidence="2">Cell wall</location>
    </subcellularLocation>
</comment>
<evidence type="ECO:0000256" key="8">
    <source>
        <dbReference type="ARBA" id="ARBA00022525"/>
    </source>
</evidence>
<proteinExistence type="inferred from homology"/>
<dbReference type="SUPFAM" id="SSF51445">
    <property type="entry name" value="(Trans)glycosidases"/>
    <property type="match status" value="1"/>
</dbReference>
<keyword evidence="12 22" id="KW-0472">Membrane</keyword>
<keyword evidence="24" id="KW-1185">Reference proteome</keyword>
<dbReference type="PANTHER" id="PTHR16631">
    <property type="entry name" value="GLUCAN 1,3-BETA-GLUCOSIDASE"/>
    <property type="match status" value="1"/>
</dbReference>
<feature type="compositionally biased region" description="Low complexity" evidence="21">
    <location>
        <begin position="202"/>
        <end position="214"/>
    </location>
</feature>
<dbReference type="OrthoDB" id="68336at2759"/>
<feature type="region of interest" description="Disordered" evidence="21">
    <location>
        <begin position="300"/>
        <end position="319"/>
    </location>
</feature>
<dbReference type="InterPro" id="IPR050732">
    <property type="entry name" value="Beta-glucan_modifiers"/>
</dbReference>
<accession>A0A8H4XIV1</accession>
<sequence length="700" mass="75943">MQHYRNDPYEGEPLASQNLYNSSTRPPAPPVHSYSPAPAPYYDAPARSNHPSAHPDSAYHRAQAGQDDYSYDGPVSQYSGSAGYDSPRRPSPPQHGDNGYYAREGGGGSAYMGYAHPNSHTTPGADNFGKTAAGGMAGIAYNVADGNPRNSGMDAMNNNGLPPPPSRSQPNPFGGQGGYGYDSSYNNGIHGGPSQSSLTGLAAATGPPSSASTSHFNGSDSYIDNPYPGYSSRNGSANLGVVNPNEIIDDGDDGLNYHRSQRNSMLSLPHSDRAKRGASASAAAVGGGAAAGGLLGTRGGSYEMNETREKPSDWLDKNEHKSKRGKWAVIILVFLVIVGAIVGGVVGGLMNNGHSESGGSSGKGESAKDDTEKNGDLNKDSAEIKELLNNKNLHRVFPGMDYTPLNSQYPGCTHNPPSQNNITRDVAVLSQLTNKIRLYGTDCNQTQMLLHAIDRLELDDVKVWLGVWLDKNETTNDRQLEQMWDILDEYEAKPFEGIIIANEILFREEMSISNLSTILSDTRKELDKKGIKLPVATSDLGDDWTSELGDDSDYIMANIHPFFAGVTADDAAEWTYSFWENKNKPLWKSDTQKNIISETGWPTDGGKNCGEAKSCTEGSVAGVDGLNTFMESWVCEALKNGTNYFWFEAFDEPWKERFNSKGKNWEDKWGLLTVDRELKDGVKIPDCDGKTIEDYKEFSS</sequence>
<dbReference type="GO" id="GO:0071555">
    <property type="term" value="P:cell wall organization"/>
    <property type="evidence" value="ECO:0007669"/>
    <property type="project" value="UniProtKB-KW"/>
</dbReference>
<gene>
    <name evidence="23" type="ORF">FZEAL_7215</name>
</gene>